<organism evidence="1 2">
    <name type="scientific">Danio rerio</name>
    <name type="common">Zebrafish</name>
    <name type="synonym">Brachydanio rerio</name>
    <dbReference type="NCBI Taxonomy" id="7955"/>
    <lineage>
        <taxon>Eukaryota</taxon>
        <taxon>Metazoa</taxon>
        <taxon>Chordata</taxon>
        <taxon>Craniata</taxon>
        <taxon>Vertebrata</taxon>
        <taxon>Euteleostomi</taxon>
        <taxon>Actinopterygii</taxon>
        <taxon>Neopterygii</taxon>
        <taxon>Teleostei</taxon>
        <taxon>Ostariophysi</taxon>
        <taxon>Cypriniformes</taxon>
        <taxon>Danionidae</taxon>
        <taxon>Danioninae</taxon>
        <taxon>Danio</taxon>
    </lineage>
</organism>
<dbReference type="RefSeq" id="XP_073796064.1">
    <property type="nucleotide sequence ID" value="XM_073939963.1"/>
</dbReference>
<reference evidence="2" key="1">
    <citation type="submission" date="2025-08" db="UniProtKB">
        <authorList>
            <consortium name="RefSeq"/>
        </authorList>
    </citation>
    <scope>IDENTIFICATION</scope>
    <source>
        <strain evidence="2">Tuebingen</strain>
        <tissue evidence="2">Fibroblasts and whole tissue</tissue>
    </source>
</reference>
<name>A0AC58IPA1_DANRE</name>
<proteinExistence type="predicted"/>
<sequence>MRLSSAFHQMIILSALLFLLCAFTSGDHLLQVAYPVPTRDSSRFDRKDTVCCKTSTTNEPQIKINSCYFLQEISKCLKSVLFIDVKNKMHCIDPTAPWLEARIKRLEENGVKCIKTKAH</sequence>
<dbReference type="Proteomes" id="UP000000437">
    <property type="component" value="Chromosome 24"/>
</dbReference>
<evidence type="ECO:0000313" key="2">
    <source>
        <dbReference type="RefSeq" id="XP_073796064.1"/>
    </source>
</evidence>
<evidence type="ECO:0000313" key="1">
    <source>
        <dbReference type="Proteomes" id="UP000000437"/>
    </source>
</evidence>
<keyword evidence="1" id="KW-1185">Reference proteome</keyword>
<protein>
    <submittedName>
        <fullName evidence="2">C-C motif chemokine 34b.8 isoform X1</fullName>
    </submittedName>
</protein>
<gene>
    <name evidence="2" type="primary">ccl34b.8</name>
    <name evidence="2" type="synonym">si:dkey-25o1.4</name>
</gene>
<accession>A0AC58IPA1</accession>